<comment type="caution">
    <text evidence="3">The sequence shown here is derived from an EMBL/GenBank/DDBJ whole genome shotgun (WGS) entry which is preliminary data.</text>
</comment>
<dbReference type="GeneID" id="28854456"/>
<feature type="compositionally biased region" description="Low complexity" evidence="1">
    <location>
        <begin position="73"/>
        <end position="99"/>
    </location>
</feature>
<dbReference type="InterPro" id="IPR004827">
    <property type="entry name" value="bZIP"/>
</dbReference>
<dbReference type="SMART" id="SM00338">
    <property type="entry name" value="BRLZ"/>
    <property type="match status" value="1"/>
</dbReference>
<dbReference type="AlphaFoldDB" id="A0A179G3S4"/>
<dbReference type="PROSITE" id="PS00036">
    <property type="entry name" value="BZIP_BASIC"/>
    <property type="match status" value="1"/>
</dbReference>
<dbReference type="KEGG" id="pchm:VFPPC_12685"/>
<proteinExistence type="predicted"/>
<name>A0A179G3S4_METCM</name>
<feature type="region of interest" description="Disordered" evidence="1">
    <location>
        <begin position="69"/>
        <end position="122"/>
    </location>
</feature>
<evidence type="ECO:0000256" key="1">
    <source>
        <dbReference type="SAM" id="MobiDB-lite"/>
    </source>
</evidence>
<organism evidence="3 4">
    <name type="scientific">Pochonia chlamydosporia 170</name>
    <dbReference type="NCBI Taxonomy" id="1380566"/>
    <lineage>
        <taxon>Eukaryota</taxon>
        <taxon>Fungi</taxon>
        <taxon>Dikarya</taxon>
        <taxon>Ascomycota</taxon>
        <taxon>Pezizomycotina</taxon>
        <taxon>Sordariomycetes</taxon>
        <taxon>Hypocreomycetidae</taxon>
        <taxon>Hypocreales</taxon>
        <taxon>Clavicipitaceae</taxon>
        <taxon>Pochonia</taxon>
    </lineage>
</organism>
<feature type="compositionally biased region" description="Polar residues" evidence="1">
    <location>
        <begin position="215"/>
        <end position="233"/>
    </location>
</feature>
<reference evidence="3 4" key="1">
    <citation type="journal article" date="2016" name="PLoS Pathog.">
        <title>Biosynthesis of antibiotic leucinostatins in bio-control fungus Purpureocillium lilacinum and their inhibition on phytophthora revealed by genome mining.</title>
        <authorList>
            <person name="Wang G."/>
            <person name="Liu Z."/>
            <person name="Lin R."/>
            <person name="Li E."/>
            <person name="Mao Z."/>
            <person name="Ling J."/>
            <person name="Yang Y."/>
            <person name="Yin W.B."/>
            <person name="Xie B."/>
        </authorList>
    </citation>
    <scope>NUCLEOTIDE SEQUENCE [LARGE SCALE GENOMIC DNA]</scope>
    <source>
        <strain evidence="3">170</strain>
    </source>
</reference>
<accession>A0A179G3S4</accession>
<dbReference type="GO" id="GO:0003700">
    <property type="term" value="F:DNA-binding transcription factor activity"/>
    <property type="evidence" value="ECO:0007669"/>
    <property type="project" value="InterPro"/>
</dbReference>
<evidence type="ECO:0000259" key="2">
    <source>
        <dbReference type="PROSITE" id="PS00036"/>
    </source>
</evidence>
<gene>
    <name evidence="3" type="ORF">VFPPC_12685</name>
</gene>
<feature type="region of interest" description="Disordered" evidence="1">
    <location>
        <begin position="213"/>
        <end position="234"/>
    </location>
</feature>
<dbReference type="CDD" id="cd14688">
    <property type="entry name" value="bZIP_YAP"/>
    <property type="match status" value="1"/>
</dbReference>
<sequence>MTPTSLHTSTTSILADVPPYSLPDVSEVSQSDDWTEVTDRKAKKRIQNRVAQRTYRQRMKARLAELQAKVHQNESQNQNQNQNQSQGVGNGTQTTTSVNEENDAADPNNHRETLKSPVSQPKLVHESVASTAEALYSHSLSDGLSNLNGNGMMGTHLMASASQSCRTYPFTPHGSDNLDSLDMSMSSQSESRKSTDSFAQLMRQMSFPMGAPDLSGQTNSRENSHCDSSSVPMQSAADCPSPDYSANGGWLDDRIECVMECAAALGFPNFDALVTTYYNEAFRESSYLSNEQRLSRNRRLPGVVTDLVSAAKQWTAWERRNFYEEILKSAEDMLISESNDSKSRINAFVAPIVKVHGAPAPSTTATLNIGDVVGVENPMSVRQAVALFKSTVPDQLPNLWALMMALAASFKSTWQHDHSGTALAAVIMLQFGGRIDNEMLLDMICSCL</sequence>
<dbReference type="SUPFAM" id="SSF57959">
    <property type="entry name" value="Leucine zipper domain"/>
    <property type="match status" value="1"/>
</dbReference>
<evidence type="ECO:0000313" key="3">
    <source>
        <dbReference type="EMBL" id="OAQ72003.1"/>
    </source>
</evidence>
<dbReference type="EMBL" id="LSBJ02000001">
    <property type="protein sequence ID" value="OAQ72003.1"/>
    <property type="molecule type" value="Genomic_DNA"/>
</dbReference>
<keyword evidence="4" id="KW-1185">Reference proteome</keyword>
<dbReference type="PANTHER" id="PTHR39607">
    <property type="entry name" value="XANTHOCILLIN BIOSYNTHESIS CLUSTER TRANSCRIPTION FACTOR XANC-RELATED"/>
    <property type="match status" value="1"/>
</dbReference>
<dbReference type="PANTHER" id="PTHR39607:SF1">
    <property type="entry name" value="B-ZIP TRANSCRIPTION FACTOR (EUROFUNG)"/>
    <property type="match status" value="1"/>
</dbReference>
<protein>
    <submittedName>
        <fullName evidence="3">Basic-leucine zipper transcription factor</fullName>
    </submittedName>
</protein>
<evidence type="ECO:0000313" key="4">
    <source>
        <dbReference type="Proteomes" id="UP000078397"/>
    </source>
</evidence>
<dbReference type="Proteomes" id="UP000078397">
    <property type="component" value="Unassembled WGS sequence"/>
</dbReference>
<dbReference type="OrthoDB" id="194358at2759"/>
<feature type="domain" description="BZIP" evidence="2">
    <location>
        <begin position="43"/>
        <end position="58"/>
    </location>
</feature>
<dbReference type="RefSeq" id="XP_018148086.1">
    <property type="nucleotide sequence ID" value="XM_018290462.1"/>
</dbReference>
<dbReference type="Gene3D" id="1.20.5.170">
    <property type="match status" value="1"/>
</dbReference>
<dbReference type="InterPro" id="IPR046347">
    <property type="entry name" value="bZIP_sf"/>
</dbReference>
<dbReference type="InterPro" id="IPR052635">
    <property type="entry name" value="Sec_Metab_Biosynth_Reg"/>
</dbReference>